<dbReference type="Gene3D" id="3.90.550.10">
    <property type="entry name" value="Spore Coat Polysaccharide Biosynthesis Protein SpsA, Chain A"/>
    <property type="match status" value="1"/>
</dbReference>
<dbReference type="InterPro" id="IPR029044">
    <property type="entry name" value="Nucleotide-diphossugar_trans"/>
</dbReference>
<dbReference type="Proteomes" id="UP000523821">
    <property type="component" value="Unassembled WGS sequence"/>
</dbReference>
<gene>
    <name evidence="2" type="ORF">GGQ63_000927</name>
</gene>
<dbReference type="PANTHER" id="PTHR43685:SF11">
    <property type="entry name" value="GLYCOSYLTRANSFERASE TAGX-RELATED"/>
    <property type="match status" value="1"/>
</dbReference>
<feature type="domain" description="Glycosyltransferase 2-like" evidence="1">
    <location>
        <begin position="18"/>
        <end position="169"/>
    </location>
</feature>
<comment type="caution">
    <text evidence="2">The sequence shown here is derived from an EMBL/GenBank/DDBJ whole genome shotgun (WGS) entry which is preliminary data.</text>
</comment>
<keyword evidence="3" id="KW-1185">Reference proteome</keyword>
<dbReference type="InterPro" id="IPR001173">
    <property type="entry name" value="Glyco_trans_2-like"/>
</dbReference>
<dbReference type="EMBL" id="JACHOO010000002">
    <property type="protein sequence ID" value="MBB5751875.1"/>
    <property type="molecule type" value="Genomic_DNA"/>
</dbReference>
<name>A0A7W9CU05_9HYPH</name>
<evidence type="ECO:0000313" key="3">
    <source>
        <dbReference type="Proteomes" id="UP000523821"/>
    </source>
</evidence>
<proteinExistence type="predicted"/>
<sequence>MSSAQSPGDPSGADLVAVYIVTYRRHEMLRRAIASVLAQTHTMLLVKVVNDDPADGEVGDIIESFADPRLSLFLPLTKRGPVSSFNLVFREAEARYAALLEDDNWWEPTFLAAQIAVLKHFPDAPLVVGNERIWRELPGGRWHDTETTIWPFYDVRLHSFTLTEICGSAKICNSSMLVRVERRSSLLTPETIPVDVTEHFRERLLPRSVPLNGAPLVNYAETLSSARDVGDRWGMYQALLIGSVFAALRSKTSRRRLAGALWNGVSPISPRAVALVEAGLANREAHALLWRAPVVGLMRACLSFGRRPTRWLRLLQSRRRLAQHFQFLAEAPLTRNLAGDGQ</sequence>
<dbReference type="InterPro" id="IPR050834">
    <property type="entry name" value="Glycosyltransf_2"/>
</dbReference>
<dbReference type="SUPFAM" id="SSF53448">
    <property type="entry name" value="Nucleotide-diphospho-sugar transferases"/>
    <property type="match status" value="1"/>
</dbReference>
<evidence type="ECO:0000313" key="2">
    <source>
        <dbReference type="EMBL" id="MBB5751875.1"/>
    </source>
</evidence>
<dbReference type="PANTHER" id="PTHR43685">
    <property type="entry name" value="GLYCOSYLTRANSFERASE"/>
    <property type="match status" value="1"/>
</dbReference>
<reference evidence="2 3" key="1">
    <citation type="submission" date="2020-08" db="EMBL/GenBank/DDBJ databases">
        <title>Genomic Encyclopedia of Type Strains, Phase IV (KMG-IV): sequencing the most valuable type-strain genomes for metagenomic binning, comparative biology and taxonomic classification.</title>
        <authorList>
            <person name="Goeker M."/>
        </authorList>
    </citation>
    <scope>NUCLEOTIDE SEQUENCE [LARGE SCALE GENOMIC DNA]</scope>
    <source>
        <strain evidence="2 3">DSM 16268</strain>
    </source>
</reference>
<evidence type="ECO:0000259" key="1">
    <source>
        <dbReference type="Pfam" id="PF00535"/>
    </source>
</evidence>
<dbReference type="Pfam" id="PF00535">
    <property type="entry name" value="Glycos_transf_2"/>
    <property type="match status" value="1"/>
</dbReference>
<protein>
    <recommendedName>
        <fullName evidence="1">Glycosyltransferase 2-like domain-containing protein</fullName>
    </recommendedName>
</protein>
<organism evidence="2 3">
    <name type="scientific">Prosthecomicrobium pneumaticum</name>
    <dbReference type="NCBI Taxonomy" id="81895"/>
    <lineage>
        <taxon>Bacteria</taxon>
        <taxon>Pseudomonadati</taxon>
        <taxon>Pseudomonadota</taxon>
        <taxon>Alphaproteobacteria</taxon>
        <taxon>Hyphomicrobiales</taxon>
        <taxon>Kaistiaceae</taxon>
        <taxon>Prosthecomicrobium</taxon>
    </lineage>
</organism>
<dbReference type="RefSeq" id="WP_183853040.1">
    <property type="nucleotide sequence ID" value="NZ_JACHOO010000002.1"/>
</dbReference>
<dbReference type="CDD" id="cd00761">
    <property type="entry name" value="Glyco_tranf_GTA_type"/>
    <property type="match status" value="1"/>
</dbReference>
<accession>A0A7W9CU05</accession>
<dbReference type="AlphaFoldDB" id="A0A7W9CU05"/>